<reference evidence="2" key="2">
    <citation type="submission" date="2014-06" db="EMBL/GenBank/DDBJ databases">
        <authorList>
            <person name="Hu T."/>
            <person name="Eisen M.B."/>
            <person name="Thornton K.R."/>
            <person name="Andolfatto P."/>
        </authorList>
    </citation>
    <scope>NUCLEOTIDE SEQUENCE</scope>
    <source>
        <strain evidence="2">W501</strain>
    </source>
</reference>
<dbReference type="InterPro" id="IPR007858">
    <property type="entry name" value="Dpy-30_motif"/>
</dbReference>
<protein>
    <recommendedName>
        <fullName evidence="3">Protein dpy-30 homolog</fullName>
    </recommendedName>
</protein>
<dbReference type="Pfam" id="PF05186">
    <property type="entry name" value="Dpy-30"/>
    <property type="match status" value="1"/>
</dbReference>
<evidence type="ECO:0000313" key="2">
    <source>
        <dbReference type="EMBL" id="KMZ00016.1"/>
    </source>
</evidence>
<feature type="region of interest" description="Disordered" evidence="1">
    <location>
        <begin position="1"/>
        <end position="67"/>
    </location>
</feature>
<dbReference type="Proteomes" id="UP000035880">
    <property type="component" value="Chromosome 3L"/>
</dbReference>
<feature type="compositionally biased region" description="Basic and acidic residues" evidence="1">
    <location>
        <begin position="48"/>
        <end position="67"/>
    </location>
</feature>
<feature type="compositionally biased region" description="Basic residues" evidence="1">
    <location>
        <begin position="1"/>
        <end position="13"/>
    </location>
</feature>
<sequence length="121" mass="13930">MSLHKKVNNRKNVKPSPNKPKKNPSAIISILCPDGDKPKKEAKPKKKSGSEEFQAKECPRTKSFKPPEERRIYLEQEVVPILMEGMLGLAREMPRDPIGYLQKFWLDDKHKCDIPLPQNIL</sequence>
<evidence type="ECO:0000256" key="1">
    <source>
        <dbReference type="SAM" id="MobiDB-lite"/>
    </source>
</evidence>
<reference evidence="2" key="1">
    <citation type="journal article" date="2013" name="Genome Res.">
        <title>A second-generation assembly of the Drosophila simulans genome provides new insights into patterns of lineage-specific divergence.</title>
        <authorList>
            <person name="Hu T.T."/>
            <person name="Eisen M.B."/>
            <person name="Thornton K.R."/>
            <person name="Andolfatto P."/>
        </authorList>
    </citation>
    <scope>NUCLEOTIDE SEQUENCE [LARGE SCALE GENOMIC DNA]</scope>
    <source>
        <strain evidence="2">W501</strain>
    </source>
</reference>
<proteinExistence type="predicted"/>
<dbReference type="KEGG" id="dsi:Dsimw501_GD14626"/>
<organism evidence="2">
    <name type="scientific">Drosophila simulans</name>
    <name type="common">Fruit fly</name>
    <dbReference type="NCBI Taxonomy" id="7240"/>
    <lineage>
        <taxon>Eukaryota</taxon>
        <taxon>Metazoa</taxon>
        <taxon>Ecdysozoa</taxon>
        <taxon>Arthropoda</taxon>
        <taxon>Hexapoda</taxon>
        <taxon>Insecta</taxon>
        <taxon>Pterygota</taxon>
        <taxon>Neoptera</taxon>
        <taxon>Endopterygota</taxon>
        <taxon>Diptera</taxon>
        <taxon>Brachycera</taxon>
        <taxon>Muscomorpha</taxon>
        <taxon>Ephydroidea</taxon>
        <taxon>Drosophilidae</taxon>
        <taxon>Drosophila</taxon>
        <taxon>Sophophora</taxon>
    </lineage>
</organism>
<gene>
    <name evidence="2" type="primary">Dsim\GD14626</name>
    <name evidence="2" type="ORF">Dsimw501_GD14626</name>
</gene>
<dbReference type="Bgee" id="FBgn0186306">
    <property type="expression patterns" value="Expressed in male reproductive system and 2 other cell types or tissues"/>
</dbReference>
<dbReference type="Gene3D" id="1.20.890.10">
    <property type="entry name" value="cAMP-dependent protein kinase regulatory subunit, dimerization-anchoring domain"/>
    <property type="match status" value="1"/>
</dbReference>
<reference evidence="2" key="3">
    <citation type="submission" date="2015-04" db="EMBL/GenBank/DDBJ databases">
        <authorList>
            <consortium name="FlyBase"/>
        </authorList>
    </citation>
    <scope>NUCLEOTIDE SEQUENCE</scope>
    <source>
        <strain evidence="2">W501</strain>
    </source>
</reference>
<dbReference type="OrthoDB" id="417678at2759"/>
<accession>A0A0J9UMF4</accession>
<name>A0A0J9UMF4_DROSI</name>
<dbReference type="AlphaFoldDB" id="A0A0J9UMF4"/>
<evidence type="ECO:0008006" key="3">
    <source>
        <dbReference type="Google" id="ProtNLM"/>
    </source>
</evidence>
<dbReference type="EMBL" id="CM002912">
    <property type="protein sequence ID" value="KMZ00016.1"/>
    <property type="molecule type" value="Genomic_DNA"/>
</dbReference>